<dbReference type="SUPFAM" id="SSF52540">
    <property type="entry name" value="P-loop containing nucleoside triphosphate hydrolases"/>
    <property type="match status" value="1"/>
</dbReference>
<evidence type="ECO:0000256" key="5">
    <source>
        <dbReference type="SAM" id="MobiDB-lite"/>
    </source>
</evidence>
<feature type="region of interest" description="Disordered" evidence="5">
    <location>
        <begin position="561"/>
        <end position="669"/>
    </location>
</feature>
<feature type="compositionally biased region" description="Polar residues" evidence="5">
    <location>
        <begin position="583"/>
        <end position="603"/>
    </location>
</feature>
<evidence type="ECO:0000256" key="3">
    <source>
        <dbReference type="ARBA" id="ARBA00023125"/>
    </source>
</evidence>
<dbReference type="Gene3D" id="3.40.50.300">
    <property type="entry name" value="P-loop containing nucleotide triphosphate hydrolases"/>
    <property type="match status" value="1"/>
</dbReference>
<dbReference type="InterPro" id="IPR036388">
    <property type="entry name" value="WH-like_DNA-bd_sf"/>
</dbReference>
<dbReference type="EMBL" id="BAAAOQ010000010">
    <property type="protein sequence ID" value="GAA2196914.1"/>
    <property type="molecule type" value="Genomic_DNA"/>
</dbReference>
<dbReference type="Pfam" id="PF13401">
    <property type="entry name" value="AAA_22"/>
    <property type="match status" value="1"/>
</dbReference>
<evidence type="ECO:0000313" key="7">
    <source>
        <dbReference type="EMBL" id="GAA2196914.1"/>
    </source>
</evidence>
<feature type="compositionally biased region" description="Pro residues" evidence="5">
    <location>
        <begin position="567"/>
        <end position="582"/>
    </location>
</feature>
<dbReference type="InterPro" id="IPR027417">
    <property type="entry name" value="P-loop_NTPase"/>
</dbReference>
<evidence type="ECO:0000256" key="1">
    <source>
        <dbReference type="ARBA" id="ARBA00005820"/>
    </source>
</evidence>
<dbReference type="InterPro" id="IPR011990">
    <property type="entry name" value="TPR-like_helical_dom_sf"/>
</dbReference>
<dbReference type="Proteomes" id="UP001501391">
    <property type="component" value="Unassembled WGS sequence"/>
</dbReference>
<dbReference type="InterPro" id="IPR001867">
    <property type="entry name" value="OmpR/PhoB-type_DNA-bd"/>
</dbReference>
<dbReference type="PANTHER" id="PTHR47691:SF3">
    <property type="entry name" value="HTH-TYPE TRANSCRIPTIONAL REGULATOR RV0890C-RELATED"/>
    <property type="match status" value="1"/>
</dbReference>
<feature type="domain" description="OmpR/PhoB-type" evidence="6">
    <location>
        <begin position="1"/>
        <end position="91"/>
    </location>
</feature>
<evidence type="ECO:0000256" key="2">
    <source>
        <dbReference type="ARBA" id="ARBA00023012"/>
    </source>
</evidence>
<dbReference type="SUPFAM" id="SSF48452">
    <property type="entry name" value="TPR-like"/>
    <property type="match status" value="3"/>
</dbReference>
<dbReference type="PROSITE" id="PS51755">
    <property type="entry name" value="OMPR_PHOB"/>
    <property type="match status" value="1"/>
</dbReference>
<comment type="caution">
    <text evidence="7">The sequence shown here is derived from an EMBL/GenBank/DDBJ whole genome shotgun (WGS) entry which is preliminary data.</text>
</comment>
<gene>
    <name evidence="7" type="ORF">GCM10009787_33130</name>
</gene>
<dbReference type="InterPro" id="IPR058852">
    <property type="entry name" value="HTH_77"/>
</dbReference>
<dbReference type="CDD" id="cd15831">
    <property type="entry name" value="BTAD"/>
    <property type="match status" value="1"/>
</dbReference>
<dbReference type="Pfam" id="PF25872">
    <property type="entry name" value="HTH_77"/>
    <property type="match status" value="1"/>
</dbReference>
<dbReference type="SUPFAM" id="SSF46894">
    <property type="entry name" value="C-terminal effector domain of the bipartite response regulators"/>
    <property type="match status" value="1"/>
</dbReference>
<dbReference type="InterPro" id="IPR049945">
    <property type="entry name" value="AAA_22"/>
</dbReference>
<accession>A0ABN3BJ00</accession>
<dbReference type="PRINTS" id="PR00364">
    <property type="entry name" value="DISEASERSIST"/>
</dbReference>
<dbReference type="Gene3D" id="1.10.10.10">
    <property type="entry name" value="Winged helix-like DNA-binding domain superfamily/Winged helix DNA-binding domain"/>
    <property type="match status" value="1"/>
</dbReference>
<dbReference type="PANTHER" id="PTHR47691">
    <property type="entry name" value="REGULATOR-RELATED"/>
    <property type="match status" value="1"/>
</dbReference>
<dbReference type="SMART" id="SM01043">
    <property type="entry name" value="BTAD"/>
    <property type="match status" value="1"/>
</dbReference>
<dbReference type="Gene3D" id="1.25.40.10">
    <property type="entry name" value="Tetratricopeptide repeat domain"/>
    <property type="match status" value="2"/>
</dbReference>
<feature type="DNA-binding region" description="OmpR/PhoB-type" evidence="4">
    <location>
        <begin position="1"/>
        <end position="91"/>
    </location>
</feature>
<proteinExistence type="inferred from homology"/>
<sequence length="1110" mass="118003">MRFGILGPVEIHTDDGTPLDPGGPRPRALLTLLLLDAGRPVSVRRLLDGLYGAEPPAGAVAALQSQISRLRRRLAPHTGIDAVPAGYTLAVDPDAVDAHRFARLAAEGRTALAAGDHPRAAALLRDALALWRGPALPDLPDAHADRARLEELRRAAVPDRIEAELGSGRGPELVAELRALLRRHPLDERLYGQLMRALHAAGRPAEALAVYEEARRTLAGELGADPSPELSALHLHLLRDDAGAPARPRLPAQLTRFVGREAELGRIDRALADSRLVTLTGPGGVGKTRLALEAARTRAGTPPDVCLVELAPLADGARIPYAVLAALGVRDGFRSPATDALDRLLAVLADREVLVVLDNCEHLVDAAARTVALLLGACPGVRVLATSRESLGITGELLVPVPPLPEEPAVRLLRDRARAVRPDFDDHARVPEICRALDGLPLAIELAAARLRTLSVDELADRLHDRFRVLARGDRAKAPRHRTLRAVVEWSWELLDAEERDLASRLTVFAGGATLDAVAAVCGVPYPEDPLASLVEKSFLEVSDGRYRMLETIRTFAAESLTDRAHPLPPETASPTDSPNPIPTQATSPTDSLNPTSPQATSPTDHDHPALARATSPTHPENPVRPLVEQPTSPQGPPPSPVEGLTAHTGQPATPRRPAAPPAQSPTTPEALRAAHAAYFLRLAEEAEPLLRGGDQLRPLERLAAEQENLDAALRYLTGTAPGDALRLTAALTWFRRLRGLHGDRVPAARALLAAVGAQPPPGLAEEYALCVMNAVSGRGDDPEDAGLIARAAGLMASLDRPLRLPFTVILWSLTGGPRLSADDRVRVQLGREPWGLALLELGLAYQELLAGRATAAETGFTRAWQGFRGTGDRWGMANCLDPLGAFAYGRGEYARALALLDEGLVHVRELDAPEETADLLRTRAVVLLAQGASREAAAHFTRSGELARTAGATDKVAAALRGLGDVARLTGATTRARVHYENALEACAATWFSVGETARILIGLARLSLAEGDPDAARDWLAQARAQALDPPDPLLLADVADALADLAPAPERAAELLGAAAGLRGAPLFGSPDVARTTRHTRACLSAQDYATAYERGRSLRSAAVGER</sequence>
<dbReference type="RefSeq" id="WP_346162975.1">
    <property type="nucleotide sequence ID" value="NZ_BAAAOQ010000010.1"/>
</dbReference>
<dbReference type="InterPro" id="IPR016032">
    <property type="entry name" value="Sig_transdc_resp-reg_C-effctor"/>
</dbReference>
<keyword evidence="8" id="KW-1185">Reference proteome</keyword>
<reference evidence="7 8" key="1">
    <citation type="journal article" date="2019" name="Int. J. Syst. Evol. Microbiol.">
        <title>The Global Catalogue of Microorganisms (GCM) 10K type strain sequencing project: providing services to taxonomists for standard genome sequencing and annotation.</title>
        <authorList>
            <consortium name="The Broad Institute Genomics Platform"/>
            <consortium name="The Broad Institute Genome Sequencing Center for Infectious Disease"/>
            <person name="Wu L."/>
            <person name="Ma J."/>
        </authorList>
    </citation>
    <scope>NUCLEOTIDE SEQUENCE [LARGE SCALE GENOMIC DNA]</scope>
    <source>
        <strain evidence="7 8">JCM 14924</strain>
    </source>
</reference>
<protein>
    <recommendedName>
        <fullName evidence="6">OmpR/PhoB-type domain-containing protein</fullName>
    </recommendedName>
</protein>
<organism evidence="7 8">
    <name type="scientific">Streptomyces bangladeshensis</name>
    <dbReference type="NCBI Taxonomy" id="295352"/>
    <lineage>
        <taxon>Bacteria</taxon>
        <taxon>Bacillati</taxon>
        <taxon>Actinomycetota</taxon>
        <taxon>Actinomycetes</taxon>
        <taxon>Kitasatosporales</taxon>
        <taxon>Streptomycetaceae</taxon>
        <taxon>Streptomyces</taxon>
    </lineage>
</organism>
<evidence type="ECO:0000259" key="6">
    <source>
        <dbReference type="PROSITE" id="PS51755"/>
    </source>
</evidence>
<keyword evidence="3 4" id="KW-0238">DNA-binding</keyword>
<comment type="similarity">
    <text evidence="1">Belongs to the AfsR/DnrI/RedD regulatory family.</text>
</comment>
<dbReference type="InterPro" id="IPR005158">
    <property type="entry name" value="BTAD"/>
</dbReference>
<keyword evidence="2" id="KW-0902">Two-component regulatory system</keyword>
<name>A0ABN3BJ00_9ACTN</name>
<dbReference type="SMART" id="SM00862">
    <property type="entry name" value="Trans_reg_C"/>
    <property type="match status" value="1"/>
</dbReference>
<dbReference type="Pfam" id="PF03704">
    <property type="entry name" value="BTAD"/>
    <property type="match status" value="1"/>
</dbReference>
<evidence type="ECO:0000313" key="8">
    <source>
        <dbReference type="Proteomes" id="UP001501391"/>
    </source>
</evidence>
<evidence type="ECO:0000256" key="4">
    <source>
        <dbReference type="PROSITE-ProRule" id="PRU01091"/>
    </source>
</evidence>